<evidence type="ECO:0000313" key="5">
    <source>
        <dbReference type="EMBL" id="TLM79659.1"/>
    </source>
</evidence>
<protein>
    <recommendedName>
        <fullName evidence="4">Arabinogalactan endo-beta-1,4-galactanase</fullName>
        <ecNumber evidence="4">3.2.1.89</ecNumber>
    </recommendedName>
</protein>
<evidence type="ECO:0000256" key="3">
    <source>
        <dbReference type="ARBA" id="ARBA00023295"/>
    </source>
</evidence>
<organism evidence="5 6">
    <name type="scientific">Microbulbifer harenosus</name>
    <dbReference type="NCBI Taxonomy" id="2576840"/>
    <lineage>
        <taxon>Bacteria</taxon>
        <taxon>Pseudomonadati</taxon>
        <taxon>Pseudomonadota</taxon>
        <taxon>Gammaproteobacteria</taxon>
        <taxon>Cellvibrionales</taxon>
        <taxon>Microbulbiferaceae</taxon>
        <taxon>Microbulbifer</taxon>
    </lineage>
</organism>
<reference evidence="5 6" key="1">
    <citation type="submission" date="2019-05" db="EMBL/GenBank/DDBJ databases">
        <title>Microbulbifer harenosus sp. nov., an alginate-degrading bacterium isolated from coastal sand.</title>
        <authorList>
            <person name="Huang H."/>
            <person name="Mo K."/>
            <person name="Bao S."/>
        </authorList>
    </citation>
    <scope>NUCLEOTIDE SEQUENCE [LARGE SCALE GENOMIC DNA]</scope>
    <source>
        <strain evidence="5 6">HB161719</strain>
    </source>
</reference>
<evidence type="ECO:0000256" key="1">
    <source>
        <dbReference type="ARBA" id="ARBA00010687"/>
    </source>
</evidence>
<comment type="caution">
    <text evidence="5">The sequence shown here is derived from an EMBL/GenBank/DDBJ whole genome shotgun (WGS) entry which is preliminary data.</text>
</comment>
<evidence type="ECO:0000256" key="2">
    <source>
        <dbReference type="ARBA" id="ARBA00022801"/>
    </source>
</evidence>
<name>A0ABY2UM96_9GAMM</name>
<dbReference type="Gene3D" id="3.20.20.80">
    <property type="entry name" value="Glycosidases"/>
    <property type="match status" value="1"/>
</dbReference>
<comment type="similarity">
    <text evidence="1 4">Belongs to the glycosyl hydrolase 53 family.</text>
</comment>
<dbReference type="Proteomes" id="UP000306791">
    <property type="component" value="Unassembled WGS sequence"/>
</dbReference>
<dbReference type="Pfam" id="PF07745">
    <property type="entry name" value="Glyco_hydro_53"/>
    <property type="match status" value="1"/>
</dbReference>
<keyword evidence="2 4" id="KW-0378">Hydrolase</keyword>
<keyword evidence="3 4" id="KW-0326">Glycosidase</keyword>
<dbReference type="EMBL" id="VANI01000002">
    <property type="protein sequence ID" value="TLM79659.1"/>
    <property type="molecule type" value="Genomic_DNA"/>
</dbReference>
<dbReference type="InterPro" id="IPR017853">
    <property type="entry name" value="GH"/>
</dbReference>
<keyword evidence="6" id="KW-1185">Reference proteome</keyword>
<dbReference type="InterPro" id="IPR011683">
    <property type="entry name" value="Glyco_hydro_53"/>
</dbReference>
<dbReference type="PANTHER" id="PTHR34983:SF2">
    <property type="entry name" value="ENDO-BETA-1,4-GALACTANASE"/>
    <property type="match status" value="1"/>
</dbReference>
<gene>
    <name evidence="5" type="ORF">FDY93_01985</name>
</gene>
<evidence type="ECO:0000256" key="4">
    <source>
        <dbReference type="RuleBase" id="RU361192"/>
    </source>
</evidence>
<sequence length="404" mass="44971">MRNQIFLLGLAAALAGCQSTPTINSTPTSSTVAAEAPLFYAGADLSYVNEMEDCGARFLVNGEARDPVQIFADAGTNLVRVRLWHNPQWTNYSNFEDAAKMLARAKQAGLPVLLDFHYSDTWADPEKQIVPAAWEHIVGDTAALGDALYRYTFDSLAELERRGLVPDMVQVGNETNNEILQTAESMQHETIDWHRNAALLDRGLQAVADFNRQHNTDIQRMLHIAQPENALNWFADAEKYLQQDYELIGLSYYGKWSEYSVSSVGEAIVELREKFGKDVIIVETSYPWTLKNYDQAENVLGSDSLVPGYPATAEGQLRYLDDLANTVKNAGGIGVVYWEPAWVSTQCKTLWGQGSHWENAGMFDPARHNAPLPSLAFFKRHAATPAAEMGTDKKSAMKNTEDKQ</sequence>
<proteinExistence type="inferred from homology"/>
<dbReference type="PANTHER" id="PTHR34983">
    <property type="entry name" value="ARABINOGALACTAN ENDO-BETA-1,4-GALACTANASE A"/>
    <property type="match status" value="1"/>
</dbReference>
<comment type="catalytic activity">
    <reaction evidence="4">
        <text>The enzyme specifically hydrolyzes (1-&gt;4)-beta-D-galactosidic linkages in type I arabinogalactans.</text>
        <dbReference type="EC" id="3.2.1.89"/>
    </reaction>
</comment>
<evidence type="ECO:0000313" key="6">
    <source>
        <dbReference type="Proteomes" id="UP000306791"/>
    </source>
</evidence>
<dbReference type="EC" id="3.2.1.89" evidence="4"/>
<dbReference type="PROSITE" id="PS51257">
    <property type="entry name" value="PROKAR_LIPOPROTEIN"/>
    <property type="match status" value="1"/>
</dbReference>
<dbReference type="RefSeq" id="WP_138234066.1">
    <property type="nucleotide sequence ID" value="NZ_CP185860.1"/>
</dbReference>
<dbReference type="SUPFAM" id="SSF51445">
    <property type="entry name" value="(Trans)glycosidases"/>
    <property type="match status" value="1"/>
</dbReference>
<accession>A0ABY2UM96</accession>